<dbReference type="CDD" id="cd00165">
    <property type="entry name" value="S4"/>
    <property type="match status" value="1"/>
</dbReference>
<proteinExistence type="inferred from homology"/>
<dbReference type="GO" id="GO:0006396">
    <property type="term" value="P:RNA processing"/>
    <property type="evidence" value="ECO:0007669"/>
    <property type="project" value="UniProtKB-ARBA"/>
</dbReference>
<feature type="domain" description="Pseudouridine synthase RsuA/RluA-like" evidence="5">
    <location>
        <begin position="84"/>
        <end position="232"/>
    </location>
</feature>
<dbReference type="PANTHER" id="PTHR21600">
    <property type="entry name" value="MITOCHONDRIAL RNA PSEUDOURIDINE SYNTHASE"/>
    <property type="match status" value="1"/>
</dbReference>
<evidence type="ECO:0000259" key="5">
    <source>
        <dbReference type="Pfam" id="PF00849"/>
    </source>
</evidence>
<dbReference type="AlphaFoldDB" id="A0A6S6RWM5"/>
<dbReference type="GO" id="GO:0009982">
    <property type="term" value="F:pseudouridine synthase activity"/>
    <property type="evidence" value="ECO:0007669"/>
    <property type="project" value="InterPro"/>
</dbReference>
<comment type="similarity">
    <text evidence="1 4">Belongs to the pseudouridine synthase RluA family.</text>
</comment>
<dbReference type="PROSITE" id="PS50889">
    <property type="entry name" value="S4"/>
    <property type="match status" value="1"/>
</dbReference>
<keyword evidence="4" id="KW-0413">Isomerase</keyword>
<evidence type="ECO:0000256" key="3">
    <source>
        <dbReference type="PROSITE-ProRule" id="PRU00182"/>
    </source>
</evidence>
<dbReference type="Pfam" id="PF00849">
    <property type="entry name" value="PseudoU_synth_2"/>
    <property type="match status" value="1"/>
</dbReference>
<dbReference type="GO" id="GO:0016829">
    <property type="term" value="F:lyase activity"/>
    <property type="evidence" value="ECO:0007669"/>
    <property type="project" value="UniProtKB-KW"/>
</dbReference>
<dbReference type="EMBL" id="CACVAU010000003">
    <property type="protein sequence ID" value="CAA6801370.1"/>
    <property type="molecule type" value="Genomic_DNA"/>
</dbReference>
<keyword evidence="3" id="KW-0694">RNA-binding</keyword>
<dbReference type="SUPFAM" id="SSF55174">
    <property type="entry name" value="Alpha-L RNA-binding motif"/>
    <property type="match status" value="1"/>
</dbReference>
<dbReference type="Gene3D" id="3.30.2350.10">
    <property type="entry name" value="Pseudouridine synthase"/>
    <property type="match status" value="1"/>
</dbReference>
<dbReference type="CDD" id="cd02869">
    <property type="entry name" value="PseudoU_synth_RluA_like"/>
    <property type="match status" value="1"/>
</dbReference>
<dbReference type="InterPro" id="IPR050188">
    <property type="entry name" value="RluA_PseudoU_synthase"/>
</dbReference>
<dbReference type="SUPFAM" id="SSF55120">
    <property type="entry name" value="Pseudouridine synthase"/>
    <property type="match status" value="1"/>
</dbReference>
<keyword evidence="6" id="KW-0456">Lyase</keyword>
<dbReference type="InterPro" id="IPR006224">
    <property type="entry name" value="PsdUridine_synth_RluA-like_CS"/>
</dbReference>
<dbReference type="InterPro" id="IPR020103">
    <property type="entry name" value="PsdUridine_synth_cat_dom_sf"/>
</dbReference>
<feature type="active site" evidence="2">
    <location>
        <position position="130"/>
    </location>
</feature>
<name>A0A6S6RWM5_9BACT</name>
<dbReference type="GO" id="GO:0003723">
    <property type="term" value="F:RNA binding"/>
    <property type="evidence" value="ECO:0007669"/>
    <property type="project" value="UniProtKB-KW"/>
</dbReference>
<evidence type="ECO:0000256" key="2">
    <source>
        <dbReference type="PIRSR" id="PIRSR606225-1"/>
    </source>
</evidence>
<reference evidence="6" key="1">
    <citation type="submission" date="2020-01" db="EMBL/GenBank/DDBJ databases">
        <authorList>
            <person name="Meier V. D."/>
            <person name="Meier V D."/>
        </authorList>
    </citation>
    <scope>NUCLEOTIDE SEQUENCE</scope>
    <source>
        <strain evidence="6">HLG_WM_MAG_05</strain>
    </source>
</reference>
<dbReference type="EC" id="5.4.99.-" evidence="4"/>
<dbReference type="InterPro" id="IPR006225">
    <property type="entry name" value="PsdUridine_synth_RluC/D"/>
</dbReference>
<gene>
    <name evidence="6" type="ORF">HELGO_WM10260</name>
</gene>
<sequence length="287" mass="32873">MAEKFTVKQEEKLLNFLFTVLHNWSKKKVKERLKSATVAVNGEHTTKHDFPLNSGDIVEVGVAKKHNKPNELKTLEIIYQDNELIAINKPAGLLSVGNKQENKQHALAILRKQLTKNRKSPDLIPVHRLDRETSGILLFATSRELREATMGKWNQAEKIYLAIVKGTPAEEKGSIKQALRLDDKEYKVHVGDHPKAKPALTHYKLKESKNHKSLLEVQIETGRQHQIRVHMNWLGHYVLGDERYGKGYKKGDRMGLHATKLTIFHPTKKKNITFEVDAPKDFYSLLD</sequence>
<protein>
    <recommendedName>
        <fullName evidence="4">Pseudouridine synthase</fullName>
        <ecNumber evidence="4">5.4.99.-</ecNumber>
    </recommendedName>
</protein>
<organism evidence="6">
    <name type="scientific">uncultured Sulfurovum sp</name>
    <dbReference type="NCBI Taxonomy" id="269237"/>
    <lineage>
        <taxon>Bacteria</taxon>
        <taxon>Pseudomonadati</taxon>
        <taxon>Campylobacterota</taxon>
        <taxon>Epsilonproteobacteria</taxon>
        <taxon>Campylobacterales</taxon>
        <taxon>Sulfurovaceae</taxon>
        <taxon>Sulfurovum</taxon>
        <taxon>environmental samples</taxon>
    </lineage>
</organism>
<comment type="catalytic activity">
    <reaction evidence="4">
        <text>a uridine in RNA = a pseudouridine in RNA</text>
        <dbReference type="Rhea" id="RHEA:48348"/>
        <dbReference type="Rhea" id="RHEA-COMP:12068"/>
        <dbReference type="Rhea" id="RHEA-COMP:12069"/>
        <dbReference type="ChEBI" id="CHEBI:65314"/>
        <dbReference type="ChEBI" id="CHEBI:65315"/>
    </reaction>
</comment>
<dbReference type="GO" id="GO:0140098">
    <property type="term" value="F:catalytic activity, acting on RNA"/>
    <property type="evidence" value="ECO:0007669"/>
    <property type="project" value="UniProtKB-ARBA"/>
</dbReference>
<dbReference type="PROSITE" id="PS01129">
    <property type="entry name" value="PSI_RLU"/>
    <property type="match status" value="1"/>
</dbReference>
<dbReference type="GO" id="GO:0001522">
    <property type="term" value="P:pseudouridine synthesis"/>
    <property type="evidence" value="ECO:0007669"/>
    <property type="project" value="InterPro"/>
</dbReference>
<dbReference type="InterPro" id="IPR006145">
    <property type="entry name" value="PsdUridine_synth_RsuA/RluA"/>
</dbReference>
<evidence type="ECO:0000256" key="1">
    <source>
        <dbReference type="ARBA" id="ARBA00010876"/>
    </source>
</evidence>
<evidence type="ECO:0000256" key="4">
    <source>
        <dbReference type="RuleBase" id="RU362028"/>
    </source>
</evidence>
<evidence type="ECO:0000313" key="6">
    <source>
        <dbReference type="EMBL" id="CAA6801370.1"/>
    </source>
</evidence>
<accession>A0A6S6RWM5</accession>
<comment type="function">
    <text evidence="4">Responsible for synthesis of pseudouridine from uracil.</text>
</comment>
<dbReference type="NCBIfam" id="TIGR00005">
    <property type="entry name" value="rluA_subfam"/>
    <property type="match status" value="1"/>
</dbReference>